<dbReference type="GO" id="GO:0016787">
    <property type="term" value="F:hydrolase activity"/>
    <property type="evidence" value="ECO:0007669"/>
    <property type="project" value="UniProtKB-KW"/>
</dbReference>
<dbReference type="PANTHER" id="PTHR48081:SF6">
    <property type="entry name" value="PEPTIDASE S9 PROLYL OLIGOPEPTIDASE CATALYTIC DOMAIN-CONTAINING PROTEIN"/>
    <property type="match status" value="1"/>
</dbReference>
<name>A0ABV8LP15_9ACTN</name>
<dbReference type="InterPro" id="IPR049492">
    <property type="entry name" value="BD-FAE-like_dom"/>
</dbReference>
<organism evidence="4 5">
    <name type="scientific">Hamadaea flava</name>
    <dbReference type="NCBI Taxonomy" id="1742688"/>
    <lineage>
        <taxon>Bacteria</taxon>
        <taxon>Bacillati</taxon>
        <taxon>Actinomycetota</taxon>
        <taxon>Actinomycetes</taxon>
        <taxon>Micromonosporales</taxon>
        <taxon>Micromonosporaceae</taxon>
        <taxon>Hamadaea</taxon>
    </lineage>
</organism>
<keyword evidence="1 4" id="KW-0378">Hydrolase</keyword>
<feature type="compositionally biased region" description="Low complexity" evidence="2">
    <location>
        <begin position="15"/>
        <end position="30"/>
    </location>
</feature>
<feature type="domain" description="BD-FAE-like" evidence="3">
    <location>
        <begin position="36"/>
        <end position="221"/>
    </location>
</feature>
<dbReference type="InterPro" id="IPR029058">
    <property type="entry name" value="AB_hydrolase_fold"/>
</dbReference>
<reference evidence="5" key="1">
    <citation type="journal article" date="2019" name="Int. J. Syst. Evol. Microbiol.">
        <title>The Global Catalogue of Microorganisms (GCM) 10K type strain sequencing project: providing services to taxonomists for standard genome sequencing and annotation.</title>
        <authorList>
            <consortium name="The Broad Institute Genomics Platform"/>
            <consortium name="The Broad Institute Genome Sequencing Center for Infectious Disease"/>
            <person name="Wu L."/>
            <person name="Ma J."/>
        </authorList>
    </citation>
    <scope>NUCLEOTIDE SEQUENCE [LARGE SCALE GENOMIC DNA]</scope>
    <source>
        <strain evidence="5">CGMCC 4.7289</strain>
    </source>
</reference>
<comment type="caution">
    <text evidence="4">The sequence shown here is derived from an EMBL/GenBank/DDBJ whole genome shotgun (WGS) entry which is preliminary data.</text>
</comment>
<dbReference type="InterPro" id="IPR050300">
    <property type="entry name" value="GDXG_lipolytic_enzyme"/>
</dbReference>
<evidence type="ECO:0000259" key="3">
    <source>
        <dbReference type="Pfam" id="PF20434"/>
    </source>
</evidence>
<dbReference type="Pfam" id="PF20434">
    <property type="entry name" value="BD-FAE"/>
    <property type="match status" value="1"/>
</dbReference>
<accession>A0ABV8LP15</accession>
<feature type="region of interest" description="Disordered" evidence="2">
    <location>
        <begin position="1"/>
        <end position="37"/>
    </location>
</feature>
<dbReference type="SUPFAM" id="SSF53474">
    <property type="entry name" value="alpha/beta-Hydrolases"/>
    <property type="match status" value="1"/>
</dbReference>
<dbReference type="Gene3D" id="3.40.50.1820">
    <property type="entry name" value="alpha/beta hydrolase"/>
    <property type="match status" value="1"/>
</dbReference>
<proteinExistence type="predicted"/>
<protein>
    <submittedName>
        <fullName evidence="4">Alpha/beta hydrolase</fullName>
    </submittedName>
</protein>
<dbReference type="RefSeq" id="WP_253753523.1">
    <property type="nucleotide sequence ID" value="NZ_JAMZDZ010000001.1"/>
</dbReference>
<dbReference type="Proteomes" id="UP001595816">
    <property type="component" value="Unassembled WGS sequence"/>
</dbReference>
<evidence type="ECO:0000313" key="5">
    <source>
        <dbReference type="Proteomes" id="UP001595816"/>
    </source>
</evidence>
<evidence type="ECO:0000256" key="1">
    <source>
        <dbReference type="ARBA" id="ARBA00022801"/>
    </source>
</evidence>
<gene>
    <name evidence="4" type="ORF">ACFOZ4_16885</name>
</gene>
<evidence type="ECO:0000313" key="4">
    <source>
        <dbReference type="EMBL" id="MFC4132283.1"/>
    </source>
</evidence>
<evidence type="ECO:0000256" key="2">
    <source>
        <dbReference type="SAM" id="MobiDB-lite"/>
    </source>
</evidence>
<sequence>MTLASAEVHPLWTDPPRSTGTGPGHTPTLTAYPADTEDGPAMIVIPGGRYAHISEREGEPVARWLAGIGVHAFVLRYRVDPYRYPIPLLDAARAVRFVRHHARRFHLDPARVGVLGFSAGGHLAGLLATGAAPPPTVGDDVDRASPHPALAVLGYPITSLTDHPHLPANGHLLGPHPEPELLEELSLPHRVGPAGPPMFLWHTSDDTSVDVRHSLLLARALAERHRDFELHVYPQGAHGLGLAEGRPAAAWTTACAAYLRRQGW</sequence>
<dbReference type="EMBL" id="JBHSAY010000009">
    <property type="protein sequence ID" value="MFC4132283.1"/>
    <property type="molecule type" value="Genomic_DNA"/>
</dbReference>
<dbReference type="PANTHER" id="PTHR48081">
    <property type="entry name" value="AB HYDROLASE SUPERFAMILY PROTEIN C4A8.06C"/>
    <property type="match status" value="1"/>
</dbReference>
<keyword evidence="5" id="KW-1185">Reference proteome</keyword>